<sequence length="72" mass="8002">MMIVVLWWVVLNSTSSVDNLVRNSLAPCFLLSGCVRCHAADHTPDRLIPRPSKSSEKTLRGVQVQHAFLVSN</sequence>
<protein>
    <recommendedName>
        <fullName evidence="4">Secreted protein</fullName>
    </recommendedName>
</protein>
<feature type="chain" id="PRO_5043015275" description="Secreted protein" evidence="1">
    <location>
        <begin position="17"/>
        <end position="72"/>
    </location>
</feature>
<name>A0AAQ4D8Y0_AMBAM</name>
<keyword evidence="1" id="KW-0732">Signal</keyword>
<keyword evidence="3" id="KW-1185">Reference proteome</keyword>
<comment type="caution">
    <text evidence="2">The sequence shown here is derived from an EMBL/GenBank/DDBJ whole genome shotgun (WGS) entry which is preliminary data.</text>
</comment>
<dbReference type="AlphaFoldDB" id="A0AAQ4D8Y0"/>
<dbReference type="Proteomes" id="UP001321473">
    <property type="component" value="Unassembled WGS sequence"/>
</dbReference>
<evidence type="ECO:0008006" key="4">
    <source>
        <dbReference type="Google" id="ProtNLM"/>
    </source>
</evidence>
<proteinExistence type="predicted"/>
<evidence type="ECO:0000256" key="1">
    <source>
        <dbReference type="SAM" id="SignalP"/>
    </source>
</evidence>
<dbReference type="EMBL" id="JARKHS020033605">
    <property type="protein sequence ID" value="KAK8758920.1"/>
    <property type="molecule type" value="Genomic_DNA"/>
</dbReference>
<gene>
    <name evidence="2" type="ORF">V5799_003448</name>
</gene>
<evidence type="ECO:0000313" key="3">
    <source>
        <dbReference type="Proteomes" id="UP001321473"/>
    </source>
</evidence>
<organism evidence="2 3">
    <name type="scientific">Amblyomma americanum</name>
    <name type="common">Lone star tick</name>
    <dbReference type="NCBI Taxonomy" id="6943"/>
    <lineage>
        <taxon>Eukaryota</taxon>
        <taxon>Metazoa</taxon>
        <taxon>Ecdysozoa</taxon>
        <taxon>Arthropoda</taxon>
        <taxon>Chelicerata</taxon>
        <taxon>Arachnida</taxon>
        <taxon>Acari</taxon>
        <taxon>Parasitiformes</taxon>
        <taxon>Ixodida</taxon>
        <taxon>Ixodoidea</taxon>
        <taxon>Ixodidae</taxon>
        <taxon>Amblyomminae</taxon>
        <taxon>Amblyomma</taxon>
    </lineage>
</organism>
<accession>A0AAQ4D8Y0</accession>
<reference evidence="2 3" key="1">
    <citation type="journal article" date="2023" name="Arcadia Sci">
        <title>De novo assembly of a long-read Amblyomma americanum tick genome.</title>
        <authorList>
            <person name="Chou S."/>
            <person name="Poskanzer K.E."/>
            <person name="Rollins M."/>
            <person name="Thuy-Boun P.S."/>
        </authorList>
    </citation>
    <scope>NUCLEOTIDE SEQUENCE [LARGE SCALE GENOMIC DNA]</scope>
    <source>
        <strain evidence="2">F_SG_1</strain>
        <tissue evidence="2">Salivary glands</tissue>
    </source>
</reference>
<evidence type="ECO:0000313" key="2">
    <source>
        <dbReference type="EMBL" id="KAK8758920.1"/>
    </source>
</evidence>
<feature type="signal peptide" evidence="1">
    <location>
        <begin position="1"/>
        <end position="16"/>
    </location>
</feature>